<accession>A0A7D7LQS4</accession>
<evidence type="ECO:0000313" key="3">
    <source>
        <dbReference type="Proteomes" id="UP000515349"/>
    </source>
</evidence>
<reference evidence="1" key="3">
    <citation type="submission" date="2020-07" db="EMBL/GenBank/DDBJ databases">
        <authorList>
            <person name="Yang C."/>
        </authorList>
    </citation>
    <scope>NUCLEOTIDE SEQUENCE</scope>
    <source>
        <strain evidence="1">Cx-624</strain>
    </source>
</reference>
<organism evidence="2 3">
    <name type="scientific">Marnyiella aurantia</name>
    <dbReference type="NCBI Taxonomy" id="2758037"/>
    <lineage>
        <taxon>Bacteria</taxon>
        <taxon>Pseudomonadati</taxon>
        <taxon>Bacteroidota</taxon>
        <taxon>Flavobacteriia</taxon>
        <taxon>Flavobacteriales</taxon>
        <taxon>Weeksellaceae</taxon>
        <taxon>Marnyiella</taxon>
    </lineage>
</organism>
<dbReference type="KEGG" id="cbau:H1R16_03235"/>
<gene>
    <name evidence="2" type="ORF">H1R16_03235</name>
    <name evidence="1" type="ORF">H2507_00040</name>
</gene>
<dbReference type="EMBL" id="CP059472">
    <property type="protein sequence ID" value="QMS99036.1"/>
    <property type="molecule type" value="Genomic_DNA"/>
</dbReference>
<dbReference type="Proteomes" id="UP000515349">
    <property type="component" value="Chromosome"/>
</dbReference>
<evidence type="ECO:0000313" key="1">
    <source>
        <dbReference type="EMBL" id="MBA5245551.1"/>
    </source>
</evidence>
<evidence type="ECO:0000313" key="2">
    <source>
        <dbReference type="EMBL" id="QMS99036.1"/>
    </source>
</evidence>
<protein>
    <submittedName>
        <fullName evidence="2">Uncharacterized protein</fullName>
    </submittedName>
</protein>
<dbReference type="Proteomes" id="UP000539710">
    <property type="component" value="Unassembled WGS sequence"/>
</dbReference>
<keyword evidence="4" id="KW-1185">Reference proteome</keyword>
<reference evidence="2 3" key="1">
    <citation type="submission" date="2020-07" db="EMBL/GenBank/DDBJ databases">
        <title>Chryseobacterium sp.cx-624.</title>
        <authorList>
            <person name="Yang C."/>
        </authorList>
    </citation>
    <scope>NUCLEOTIDE SEQUENCE [LARGE SCALE GENOMIC DNA]</scope>
    <source>
        <strain evidence="3">cx-624</strain>
        <strain evidence="2">Cx-624</strain>
    </source>
</reference>
<reference evidence="4" key="2">
    <citation type="submission" date="2020-07" db="EMBL/GenBank/DDBJ databases">
        <title>Flavobacterium sp. xlx-214.</title>
        <authorList>
            <person name="Yang C."/>
        </authorList>
    </citation>
    <scope>NUCLEOTIDE SEQUENCE [LARGE SCALE GENOMIC DNA]</scope>
    <source>
        <strain evidence="4">CX-624</strain>
    </source>
</reference>
<evidence type="ECO:0000313" key="4">
    <source>
        <dbReference type="Proteomes" id="UP000539710"/>
    </source>
</evidence>
<dbReference type="PROSITE" id="PS51257">
    <property type="entry name" value="PROKAR_LIPOPROTEIN"/>
    <property type="match status" value="1"/>
</dbReference>
<proteinExistence type="predicted"/>
<dbReference type="AlphaFoldDB" id="A0A7D7LQS4"/>
<dbReference type="EMBL" id="JACEUX010000001">
    <property type="protein sequence ID" value="MBA5245551.1"/>
    <property type="molecule type" value="Genomic_DNA"/>
</dbReference>
<sequence>MKYLIIIFLFTVYACKKDTDRVEEMSANNGKIYVKKYFKNNSKSKMEVYDKNTNKLLTVTEFDKETITKIVEFYPNLRKKLIATLLKEPNYFGVKNYSENGKKESEGSLLYNYKNANLSPVSDWLFYNKQTGEIDSIGHYFSDEETSLLVEVERIENKKITTIKYFEVKPKDTLSDSITWEVKRIR</sequence>
<name>A0A7D7LQS4_9FLAO</name>
<dbReference type="RefSeq" id="WP_181885681.1">
    <property type="nucleotide sequence ID" value="NZ_CP059472.1"/>
</dbReference>